<comment type="caution">
    <text evidence="1">The sequence shown here is derived from an EMBL/GenBank/DDBJ whole genome shotgun (WGS) entry which is preliminary data.</text>
</comment>
<keyword evidence="2" id="KW-1185">Reference proteome</keyword>
<evidence type="ECO:0000313" key="1">
    <source>
        <dbReference type="EMBL" id="KAK3078541.1"/>
    </source>
</evidence>
<dbReference type="Proteomes" id="UP001186974">
    <property type="component" value="Unassembled WGS sequence"/>
</dbReference>
<dbReference type="EMBL" id="JAWDJW010001811">
    <property type="protein sequence ID" value="KAK3078541.1"/>
    <property type="molecule type" value="Genomic_DNA"/>
</dbReference>
<reference evidence="1" key="1">
    <citation type="submission" date="2024-09" db="EMBL/GenBank/DDBJ databases">
        <title>Black Yeasts Isolated from many extreme environments.</title>
        <authorList>
            <person name="Coleine C."/>
            <person name="Stajich J.E."/>
            <person name="Selbmann L."/>
        </authorList>
    </citation>
    <scope>NUCLEOTIDE SEQUENCE</scope>
    <source>
        <strain evidence="1">CCFEE 5737</strain>
    </source>
</reference>
<evidence type="ECO:0000313" key="2">
    <source>
        <dbReference type="Proteomes" id="UP001186974"/>
    </source>
</evidence>
<proteinExistence type="predicted"/>
<accession>A0ACC3DP97</accession>
<name>A0ACC3DP97_9PEZI</name>
<sequence length="357" mass="39623">MEVVLSRKGDFWHVGQPEASPSSDKVQDVSTSNRKCAPTAASSFSRFNDLPAELRNRVVSEAVTSPAAITDLDMSGVNLGVLLTCKYFRAEGLKCLYENNILHFSSVETLEKVLEHGLTSSHDDMPRRSSVESILHLSIDVAMGYSQDLDSSTPLSEPVPATLEGRPGFEMFAIDADFDSSTRKFYLSRCDWSHVLKTILKILKDATLRTLTINFTGFGPFLRGMGKIQEACTRRIQGDVEELTSFMASLPFLFGVATWLAVRRLKVTGRIVFKIKDAGNSQCVDRTHNNKDCACVLAKVLEQALLVNPRSRNKLGDSMAHLAPDIESRAYSLKPCAECERHAEEERGVEEAPMEER</sequence>
<gene>
    <name evidence="1" type="ORF">LTS18_007254</name>
</gene>
<organism evidence="1 2">
    <name type="scientific">Coniosporium uncinatum</name>
    <dbReference type="NCBI Taxonomy" id="93489"/>
    <lineage>
        <taxon>Eukaryota</taxon>
        <taxon>Fungi</taxon>
        <taxon>Dikarya</taxon>
        <taxon>Ascomycota</taxon>
        <taxon>Pezizomycotina</taxon>
        <taxon>Dothideomycetes</taxon>
        <taxon>Dothideomycetes incertae sedis</taxon>
        <taxon>Coniosporium</taxon>
    </lineage>
</organism>
<protein>
    <submittedName>
        <fullName evidence="1">Uncharacterized protein</fullName>
    </submittedName>
</protein>